<dbReference type="InterPro" id="IPR010664">
    <property type="entry name" value="LipoPS_assembly_LptC-rel"/>
</dbReference>
<dbReference type="GO" id="GO:0015920">
    <property type="term" value="P:lipopolysaccharide transport"/>
    <property type="evidence" value="ECO:0007669"/>
    <property type="project" value="TreeGrafter"/>
</dbReference>
<dbReference type="EMBL" id="JAFLCK010000023">
    <property type="protein sequence ID" value="MBN8661703.1"/>
    <property type="molecule type" value="Genomic_DNA"/>
</dbReference>
<dbReference type="GO" id="GO:0005886">
    <property type="term" value="C:plasma membrane"/>
    <property type="evidence" value="ECO:0007669"/>
    <property type="project" value="TreeGrafter"/>
</dbReference>
<organism evidence="1 2">
    <name type="scientific">Candidatus Obscuribacter phosphatis</name>
    <dbReference type="NCBI Taxonomy" id="1906157"/>
    <lineage>
        <taxon>Bacteria</taxon>
        <taxon>Bacillati</taxon>
        <taxon>Candidatus Melainabacteria</taxon>
        <taxon>Candidatus Obscuribacterales</taxon>
        <taxon>Candidatus Obscuribacteraceae</taxon>
        <taxon>Candidatus Obscuribacter</taxon>
    </lineage>
</organism>
<protein>
    <submittedName>
        <fullName evidence="1">LPS export ABC transporter periplasmic protein LptC</fullName>
    </submittedName>
</protein>
<proteinExistence type="predicted"/>
<dbReference type="GO" id="GO:0017089">
    <property type="term" value="F:glycolipid transfer activity"/>
    <property type="evidence" value="ECO:0007669"/>
    <property type="project" value="TreeGrafter"/>
</dbReference>
<dbReference type="Pfam" id="PF06835">
    <property type="entry name" value="LptC"/>
    <property type="match status" value="1"/>
</dbReference>
<dbReference type="PANTHER" id="PTHR37481">
    <property type="entry name" value="LIPOPOLYSACCHARIDE EXPORT SYSTEM PROTEIN LPTC"/>
    <property type="match status" value="1"/>
</dbReference>
<sequence length="184" mass="20002">MALAILGVIVGLMFYAQKQAEKEEKEYEANRKANPTADKISIDNYNLSEVDGENKVKWKLTAKSGVFEKDKNVHLTDIVMQYFDGDQVKMQVSAPIGVANEDSREVKLDSTSKQPVVAEGEQGKSRMETKRLELTKKNGFKATGGVNIVVAGVAKVTGDMASGVLGKADLDGFKITGHTHAIIE</sequence>
<dbReference type="PANTHER" id="PTHR37481:SF1">
    <property type="entry name" value="LIPOPOLYSACCHARIDE EXPORT SYSTEM PROTEIN LPTC"/>
    <property type="match status" value="1"/>
</dbReference>
<comment type="caution">
    <text evidence="1">The sequence shown here is derived from an EMBL/GenBank/DDBJ whole genome shotgun (WGS) entry which is preliminary data.</text>
</comment>
<reference evidence="1" key="1">
    <citation type="submission" date="2021-02" db="EMBL/GenBank/DDBJ databases">
        <title>Genome-Resolved Metagenomics of a Microbial Community Performing Photosynthetic Biological Nutrient Removal.</title>
        <authorList>
            <person name="Mcdaniel E.A."/>
        </authorList>
    </citation>
    <scope>NUCLEOTIDE SEQUENCE</scope>
    <source>
        <strain evidence="1">UWPOB_OBS1</strain>
    </source>
</reference>
<evidence type="ECO:0000313" key="1">
    <source>
        <dbReference type="EMBL" id="MBN8661703.1"/>
    </source>
</evidence>
<evidence type="ECO:0000313" key="2">
    <source>
        <dbReference type="Proteomes" id="UP000664277"/>
    </source>
</evidence>
<dbReference type="GO" id="GO:0030288">
    <property type="term" value="C:outer membrane-bounded periplasmic space"/>
    <property type="evidence" value="ECO:0007669"/>
    <property type="project" value="TreeGrafter"/>
</dbReference>
<name>A0A8J7PHB1_9BACT</name>
<gene>
    <name evidence="1" type="primary">lptC</name>
    <name evidence="1" type="ORF">J0M35_15155</name>
</gene>
<accession>A0A8J7PHB1</accession>
<dbReference type="InterPro" id="IPR052363">
    <property type="entry name" value="LPS_export_LptC"/>
</dbReference>
<dbReference type="AlphaFoldDB" id="A0A8J7PHB1"/>
<dbReference type="Proteomes" id="UP000664277">
    <property type="component" value="Unassembled WGS sequence"/>
</dbReference>